<keyword evidence="3 5" id="KW-1133">Transmembrane helix</keyword>
<dbReference type="GO" id="GO:0097347">
    <property type="term" value="C:TAM protein secretion complex"/>
    <property type="evidence" value="ECO:0007669"/>
    <property type="project" value="TreeGrafter"/>
</dbReference>
<dbReference type="Proteomes" id="UP000297737">
    <property type="component" value="Unassembled WGS sequence"/>
</dbReference>
<dbReference type="PANTHER" id="PTHR36985">
    <property type="entry name" value="TRANSLOCATION AND ASSEMBLY MODULE SUBUNIT TAMB"/>
    <property type="match status" value="1"/>
</dbReference>
<gene>
    <name evidence="7" type="ORF">EUV02_09650</name>
</gene>
<protein>
    <recommendedName>
        <fullName evidence="6">Translocation and assembly module TamB C-terminal domain-containing protein</fullName>
    </recommendedName>
</protein>
<accession>A0A4Y9EN16</accession>
<keyword evidence="8" id="KW-1185">Reference proteome</keyword>
<name>A0A4Y9EN16_9SPHN</name>
<organism evidence="7 8">
    <name type="scientific">Glacieibacterium arshaanense</name>
    <dbReference type="NCBI Taxonomy" id="2511025"/>
    <lineage>
        <taxon>Bacteria</taxon>
        <taxon>Pseudomonadati</taxon>
        <taxon>Pseudomonadota</taxon>
        <taxon>Alphaproteobacteria</taxon>
        <taxon>Sphingomonadales</taxon>
        <taxon>Sphingosinicellaceae</taxon>
        <taxon>Glacieibacterium</taxon>
    </lineage>
</organism>
<comment type="subcellular location">
    <subcellularLocation>
        <location evidence="1">Membrane</location>
        <topology evidence="1">Single-pass membrane protein</topology>
    </subcellularLocation>
</comment>
<evidence type="ECO:0000259" key="6">
    <source>
        <dbReference type="Pfam" id="PF04357"/>
    </source>
</evidence>
<dbReference type="GO" id="GO:0005886">
    <property type="term" value="C:plasma membrane"/>
    <property type="evidence" value="ECO:0007669"/>
    <property type="project" value="InterPro"/>
</dbReference>
<evidence type="ECO:0000313" key="7">
    <source>
        <dbReference type="EMBL" id="TFU03427.1"/>
    </source>
</evidence>
<reference evidence="7 8" key="1">
    <citation type="submission" date="2019-02" db="EMBL/GenBank/DDBJ databases">
        <title>Polymorphobacter sp. isolated from the lake at the Tibet of China.</title>
        <authorList>
            <person name="Li A."/>
        </authorList>
    </citation>
    <scope>NUCLEOTIDE SEQUENCE [LARGE SCALE GENOMIC DNA]</scope>
    <source>
        <strain evidence="7 8">DJ1R-1</strain>
    </source>
</reference>
<feature type="domain" description="Translocation and assembly module TamB C-terminal" evidence="6">
    <location>
        <begin position="1060"/>
        <end position="1403"/>
    </location>
</feature>
<sequence length="1403" mass="146798">MIDTPNPATGALRNLAVAARSIWRFIVALVLIVALLVGAVVLLDQPVGHRFLVSQLHRLRLDNGIGFSVGRVEGSLFSDLRVHDLKLSDTKGVFLEVPVADFDWRPRDLITNRVTVRSAVAPDVRLLRLPDLLPTSNPNILPDIDIFIGRLQIDRLSFAKDGAANGQVLRVAGNADIHDGRALVNLTALSEAGANGSGDRVLLKLDIEPDRDRFDVEATVNAVAGGALLALADFKHPTDLQLTGDGSWRSWSGSLQASSLIANRRTSLADVKLQARSGSFTVNGNVMPAALLDGAGARLLAPAVAVTGELTMADKRGDTQLRLTSRALDVVAAGELDFADELFKGFTVDARLLRPQDADPKLGGQDIRLRGRLAGKFAAPLLDYLVTATSLRYDKTVITTPRVSGVVQLGRSPLVVPVTASASRISGAGAATDALLGNLHLDTQVALLPDRIEARALNLRTDRLTARGSAALNRRTNAYTATVAAELPRYALQGIGVADVAANVTVAGNSAGVRVGGNARATMTRLDSAATRDFFGGLPVVVAKFDLAPDGALALHDVRFTAPALTLNGSGAVAANGAVRLTGGGNLRDYGPVTFAVNGPADRLVFDLKLPQPGLAGDIRNIGARVAATPRGWSFEATADSSAGPIVANGLVLTGEGPLTVELTKLAGAEMVAHGRLVQTPAGPFAGRLDVDGRGINGAALLSTVAGAQHAEINLDLNKATLALATPVTVARGSATASIQFDSGSGPPDVRGSFTVTDLERGTTRFSSATGKINYLNGVGTTEVTFAGDAGAPFGGTIGAQLTSDRVTISAVGNLGNAPLKLDHPAVLNRVDGSWKLAPTALLIRNGRIEASGSFGKDMALHLQLDRVSLGLARLVNPSLDLSGYVFGGIDFRYGPNDQLPEARADLRVNGLSRAGAGTASNRIDLGINAVMSNGSASARMVIAREGRIEGRAQAQLAVIPGSRADPVLTRLFAAPLFAQLRWAGPAEAIWPLAGVDRIDVRGPLTIAIDGSGVLGDPRFAGAFKASGARIESTGIGLVLDKVELDSRFVESRLELKFFTATAGRDGTLSASGGIDLSAVRGFPMEFALDLKNAQLINRDDLRGSATGKVRIHKGDDGALIKGQLHIEQARINLGTTSVADVPVLPVTEINGAAAHRPVVRPAKPTIWQLDLGVEADNRIAVRGMGLDSEWSANVRVAGSIEAPRVTGKVSLVRGDYDFAGKRFALTRGDVRFTGNFPPDPIINITAENSSSDFTATLNITGTAQRPQISFSSVPALPEDEVLSRVLFGSSVTNLSAPEALQLAGALATLRGGNGGLNPINAVRKGLGIDRLRILPADVARGRKTSIAAGQYIGDRVYVEVTTDAQGFTATSVEVSLTRSLSILSEIATLGGTSLNVRWKRDY</sequence>
<dbReference type="InterPro" id="IPR007452">
    <property type="entry name" value="TamB_C"/>
</dbReference>
<comment type="caution">
    <text evidence="7">The sequence shown here is derived from an EMBL/GenBank/DDBJ whole genome shotgun (WGS) entry which is preliminary data.</text>
</comment>
<feature type="transmembrane region" description="Helical" evidence="5">
    <location>
        <begin position="22"/>
        <end position="43"/>
    </location>
</feature>
<evidence type="ECO:0000256" key="4">
    <source>
        <dbReference type="ARBA" id="ARBA00023136"/>
    </source>
</evidence>
<dbReference type="EMBL" id="SIHO01000002">
    <property type="protein sequence ID" value="TFU03427.1"/>
    <property type="molecule type" value="Genomic_DNA"/>
</dbReference>
<evidence type="ECO:0000256" key="3">
    <source>
        <dbReference type="ARBA" id="ARBA00022989"/>
    </source>
</evidence>
<dbReference type="Pfam" id="PF04357">
    <property type="entry name" value="TamB"/>
    <property type="match status" value="1"/>
</dbReference>
<dbReference type="GO" id="GO:0009306">
    <property type="term" value="P:protein secretion"/>
    <property type="evidence" value="ECO:0007669"/>
    <property type="project" value="InterPro"/>
</dbReference>
<proteinExistence type="predicted"/>
<dbReference type="OrthoDB" id="7784409at2"/>
<evidence type="ECO:0000256" key="1">
    <source>
        <dbReference type="ARBA" id="ARBA00004167"/>
    </source>
</evidence>
<evidence type="ECO:0000313" key="8">
    <source>
        <dbReference type="Proteomes" id="UP000297737"/>
    </source>
</evidence>
<evidence type="ECO:0000256" key="2">
    <source>
        <dbReference type="ARBA" id="ARBA00022692"/>
    </source>
</evidence>
<dbReference type="RefSeq" id="WP_135246019.1">
    <property type="nucleotide sequence ID" value="NZ_SIHO01000002.1"/>
</dbReference>
<dbReference type="PANTHER" id="PTHR36985:SF1">
    <property type="entry name" value="TRANSLOCATION AND ASSEMBLY MODULE SUBUNIT TAMB"/>
    <property type="match status" value="1"/>
</dbReference>
<keyword evidence="2 5" id="KW-0812">Transmembrane</keyword>
<keyword evidence="4 5" id="KW-0472">Membrane</keyword>
<evidence type="ECO:0000256" key="5">
    <source>
        <dbReference type="SAM" id="Phobius"/>
    </source>
</evidence>